<sequence length="84" mass="9357">MLAKCQIGVIPKPSGNNYEKRHEVSRLKNVVGLRLPTSPSCELVMNTATHCIVLQTLEGRSYEYPASLTLSPKRLGFFFASVYV</sequence>
<dbReference type="Proteomes" id="UP000311919">
    <property type="component" value="Unassembled WGS sequence"/>
</dbReference>
<evidence type="ECO:0000313" key="1">
    <source>
        <dbReference type="EMBL" id="TNN17894.1"/>
    </source>
</evidence>
<dbReference type="EMBL" id="SKCS01000084">
    <property type="protein sequence ID" value="TNN17894.1"/>
    <property type="molecule type" value="Genomic_DNA"/>
</dbReference>
<protein>
    <submittedName>
        <fullName evidence="1">Uncharacterized protein</fullName>
    </submittedName>
</protein>
<proteinExistence type="predicted"/>
<name>A0A4Z2DMW8_SCHJA</name>
<keyword evidence="2" id="KW-1185">Reference proteome</keyword>
<comment type="caution">
    <text evidence="1">The sequence shown here is derived from an EMBL/GenBank/DDBJ whole genome shotgun (WGS) entry which is preliminary data.</text>
</comment>
<dbReference type="AlphaFoldDB" id="A0A4Z2DMW8"/>
<evidence type="ECO:0000313" key="2">
    <source>
        <dbReference type="Proteomes" id="UP000311919"/>
    </source>
</evidence>
<accession>A0A4Z2DMW8</accession>
<reference evidence="1 2" key="1">
    <citation type="submission" date="2019-03" db="EMBL/GenBank/DDBJ databases">
        <title>An improved genome assembly of the fluke Schistosoma japonicum.</title>
        <authorList>
            <person name="Hu W."/>
            <person name="Luo F."/>
            <person name="Yin M."/>
            <person name="Mo X."/>
            <person name="Sun C."/>
            <person name="Wu Q."/>
            <person name="Zhu B."/>
            <person name="Xiang M."/>
            <person name="Wang J."/>
            <person name="Wang Y."/>
            <person name="Zhang T."/>
            <person name="Xu B."/>
            <person name="Zheng H."/>
            <person name="Feng Z."/>
        </authorList>
    </citation>
    <scope>NUCLEOTIDE SEQUENCE [LARGE SCALE GENOMIC DNA]</scope>
    <source>
        <strain evidence="1">HuSjv2</strain>
        <tissue evidence="1">Worms</tissue>
    </source>
</reference>
<organism evidence="1 2">
    <name type="scientific">Schistosoma japonicum</name>
    <name type="common">Blood fluke</name>
    <dbReference type="NCBI Taxonomy" id="6182"/>
    <lineage>
        <taxon>Eukaryota</taxon>
        <taxon>Metazoa</taxon>
        <taxon>Spiralia</taxon>
        <taxon>Lophotrochozoa</taxon>
        <taxon>Platyhelminthes</taxon>
        <taxon>Trematoda</taxon>
        <taxon>Digenea</taxon>
        <taxon>Strigeidida</taxon>
        <taxon>Schistosomatoidea</taxon>
        <taxon>Schistosomatidae</taxon>
        <taxon>Schistosoma</taxon>
    </lineage>
</organism>
<gene>
    <name evidence="1" type="ORF">EWB00_010622</name>
</gene>